<dbReference type="PANTHER" id="PTHR30212:SF2">
    <property type="entry name" value="PROTEIN YIIM"/>
    <property type="match status" value="1"/>
</dbReference>
<accession>A0ABT1FHH2</accession>
<proteinExistence type="predicted"/>
<dbReference type="Pfam" id="PF03475">
    <property type="entry name" value="YiiM_3-alpha"/>
    <property type="match status" value="1"/>
</dbReference>
<dbReference type="PROSITE" id="PS51340">
    <property type="entry name" value="MOSC"/>
    <property type="match status" value="1"/>
</dbReference>
<dbReference type="EMBL" id="JAMZEK010000003">
    <property type="protein sequence ID" value="MCP1375573.1"/>
    <property type="molecule type" value="Genomic_DNA"/>
</dbReference>
<dbReference type="Proteomes" id="UP001204615">
    <property type="component" value="Unassembled WGS sequence"/>
</dbReference>
<dbReference type="RefSeq" id="WP_253568143.1">
    <property type="nucleotide sequence ID" value="NZ_JAMZEK010000003.1"/>
</dbReference>
<sequence length="228" mass="24872">MQLTTISVALPRDVSHGDRTVSTGIFKTAVHGPVRVLTEQLEGDGQADRIHHGGPDKAVYAYAAEHYDWWQQELGRDDLVPGHFGENLTIAGLDENELCIGDQLAIGSARFVVTQPRVPCFKLGLRFGDASLPKRFADSLRCGAYLRVLEPGILEAGNPVQRVARGHGQIAIRPLFHAYLHPNGPAAQALLARALTVPELSAEWRTSIDRRLARRDTDGFSPGKGDTP</sequence>
<reference evidence="2 3" key="1">
    <citation type="submission" date="2022-06" db="EMBL/GenBank/DDBJ databases">
        <title>Dyella sp. Sa strain:Sa Genome sequencing.</title>
        <authorList>
            <person name="Park S."/>
        </authorList>
    </citation>
    <scope>NUCLEOTIDE SEQUENCE [LARGE SCALE GENOMIC DNA]</scope>
    <source>
        <strain evidence="2 3">Sa</strain>
    </source>
</reference>
<evidence type="ECO:0000313" key="2">
    <source>
        <dbReference type="EMBL" id="MCP1375573.1"/>
    </source>
</evidence>
<dbReference type="InterPro" id="IPR011037">
    <property type="entry name" value="Pyrv_Knase-like_insert_dom_sf"/>
</dbReference>
<comment type="caution">
    <text evidence="2">The sequence shown here is derived from an EMBL/GenBank/DDBJ whole genome shotgun (WGS) entry which is preliminary data.</text>
</comment>
<dbReference type="SUPFAM" id="SSF50800">
    <property type="entry name" value="PK beta-barrel domain-like"/>
    <property type="match status" value="1"/>
</dbReference>
<evidence type="ECO:0000259" key="1">
    <source>
        <dbReference type="PROSITE" id="PS51340"/>
    </source>
</evidence>
<gene>
    <name evidence="2" type="ORF">NC595_16115</name>
</gene>
<dbReference type="Gene3D" id="2.40.33.20">
    <property type="entry name" value="PK beta-barrel domain-like"/>
    <property type="match status" value="1"/>
</dbReference>
<protein>
    <submittedName>
        <fullName evidence="2">MOSC domain-containing protein</fullName>
    </submittedName>
</protein>
<feature type="domain" description="MOSC" evidence="1">
    <location>
        <begin position="28"/>
        <end position="163"/>
    </location>
</feature>
<dbReference type="PANTHER" id="PTHR30212">
    <property type="entry name" value="PROTEIN YIIM"/>
    <property type="match status" value="1"/>
</dbReference>
<evidence type="ECO:0000313" key="3">
    <source>
        <dbReference type="Proteomes" id="UP001204615"/>
    </source>
</evidence>
<dbReference type="InterPro" id="IPR005163">
    <property type="entry name" value="Tri_helical_YiiM-like"/>
</dbReference>
<keyword evidence="3" id="KW-1185">Reference proteome</keyword>
<dbReference type="InterPro" id="IPR052353">
    <property type="entry name" value="Benzoxazolinone_Detox_Enz"/>
</dbReference>
<name>A0ABT1FHH2_9GAMM</name>
<dbReference type="InterPro" id="IPR005302">
    <property type="entry name" value="MoCF_Sase_C"/>
</dbReference>
<dbReference type="Pfam" id="PF03473">
    <property type="entry name" value="MOSC"/>
    <property type="match status" value="1"/>
</dbReference>
<organism evidence="2 3">
    <name type="scientific">Dyella lutea</name>
    <dbReference type="NCBI Taxonomy" id="2950441"/>
    <lineage>
        <taxon>Bacteria</taxon>
        <taxon>Pseudomonadati</taxon>
        <taxon>Pseudomonadota</taxon>
        <taxon>Gammaproteobacteria</taxon>
        <taxon>Lysobacterales</taxon>
        <taxon>Rhodanobacteraceae</taxon>
        <taxon>Dyella</taxon>
    </lineage>
</organism>